<keyword evidence="2" id="KW-0378">Hydrolase</keyword>
<name>A0A0L0F4N4_9EUKA</name>
<evidence type="ECO:0000313" key="5">
    <source>
        <dbReference type="Proteomes" id="UP000054560"/>
    </source>
</evidence>
<gene>
    <name evidence="4" type="ORF">SARC_15817</name>
</gene>
<dbReference type="RefSeq" id="XP_014145544.1">
    <property type="nucleotide sequence ID" value="XM_014290069.1"/>
</dbReference>
<dbReference type="GO" id="GO:0004553">
    <property type="term" value="F:hydrolase activity, hydrolyzing O-glycosyl compounds"/>
    <property type="evidence" value="ECO:0007669"/>
    <property type="project" value="InterPro"/>
</dbReference>
<dbReference type="eggNOG" id="KOG1065">
    <property type="taxonomic scope" value="Eukaryota"/>
</dbReference>
<dbReference type="Proteomes" id="UP000054560">
    <property type="component" value="Unassembled WGS sequence"/>
</dbReference>
<evidence type="ECO:0000256" key="1">
    <source>
        <dbReference type="ARBA" id="ARBA00007806"/>
    </source>
</evidence>
<feature type="domain" description="Glycoside hydrolase family 31 TIM barrel" evidence="3">
    <location>
        <begin position="6"/>
        <end position="94"/>
    </location>
</feature>
<dbReference type="PANTHER" id="PTHR22762">
    <property type="entry name" value="ALPHA-GLUCOSIDASE"/>
    <property type="match status" value="1"/>
</dbReference>
<dbReference type="InterPro" id="IPR017853">
    <property type="entry name" value="GH"/>
</dbReference>
<dbReference type="STRING" id="667725.A0A0L0F4N4"/>
<dbReference type="EMBL" id="KQ248399">
    <property type="protein sequence ID" value="KNC71642.1"/>
    <property type="molecule type" value="Genomic_DNA"/>
</dbReference>
<protein>
    <recommendedName>
        <fullName evidence="3">Glycoside hydrolase family 31 TIM barrel domain-containing protein</fullName>
    </recommendedName>
</protein>
<keyword evidence="2" id="KW-0326">Glycosidase</keyword>
<evidence type="ECO:0000259" key="3">
    <source>
        <dbReference type="Pfam" id="PF01055"/>
    </source>
</evidence>
<dbReference type="GeneID" id="25916321"/>
<evidence type="ECO:0000256" key="2">
    <source>
        <dbReference type="RuleBase" id="RU361185"/>
    </source>
</evidence>
<organism evidence="4 5">
    <name type="scientific">Sphaeroforma arctica JP610</name>
    <dbReference type="NCBI Taxonomy" id="667725"/>
    <lineage>
        <taxon>Eukaryota</taxon>
        <taxon>Ichthyosporea</taxon>
        <taxon>Ichthyophonida</taxon>
        <taxon>Sphaeroforma</taxon>
    </lineage>
</organism>
<sequence length="95" mass="10692">MDALHDGDIYEYDAHNLFGHMQSIATRKALESSRGKRSFIITRSTFPGTGQHAGHWTGDNHATWEDMWLSISAILNFNLYQIPLVGADICGFHND</sequence>
<dbReference type="OrthoDB" id="1334205at2759"/>
<keyword evidence="5" id="KW-1185">Reference proteome</keyword>
<dbReference type="SUPFAM" id="SSF51445">
    <property type="entry name" value="(Trans)glycosidases"/>
    <property type="match status" value="1"/>
</dbReference>
<comment type="similarity">
    <text evidence="1 2">Belongs to the glycosyl hydrolase 31 family.</text>
</comment>
<evidence type="ECO:0000313" key="4">
    <source>
        <dbReference type="EMBL" id="KNC71642.1"/>
    </source>
</evidence>
<dbReference type="Pfam" id="PF01055">
    <property type="entry name" value="Glyco_hydro_31_2nd"/>
    <property type="match status" value="1"/>
</dbReference>
<dbReference type="InterPro" id="IPR000322">
    <property type="entry name" value="Glyco_hydro_31_TIM"/>
</dbReference>
<dbReference type="PANTHER" id="PTHR22762:SF133">
    <property type="entry name" value="P-TYPE DOMAIN-CONTAINING PROTEIN"/>
    <property type="match status" value="1"/>
</dbReference>
<dbReference type="Gene3D" id="3.20.20.80">
    <property type="entry name" value="Glycosidases"/>
    <property type="match status" value="1"/>
</dbReference>
<accession>A0A0L0F4N4</accession>
<feature type="non-terminal residue" evidence="4">
    <location>
        <position position="95"/>
    </location>
</feature>
<dbReference type="AlphaFoldDB" id="A0A0L0F4N4"/>
<dbReference type="GO" id="GO:0005975">
    <property type="term" value="P:carbohydrate metabolic process"/>
    <property type="evidence" value="ECO:0007669"/>
    <property type="project" value="InterPro"/>
</dbReference>
<reference evidence="4 5" key="1">
    <citation type="submission" date="2011-02" db="EMBL/GenBank/DDBJ databases">
        <title>The Genome Sequence of Sphaeroforma arctica JP610.</title>
        <authorList>
            <consortium name="The Broad Institute Genome Sequencing Platform"/>
            <person name="Russ C."/>
            <person name="Cuomo C."/>
            <person name="Young S.K."/>
            <person name="Zeng Q."/>
            <person name="Gargeya S."/>
            <person name="Alvarado L."/>
            <person name="Berlin A."/>
            <person name="Chapman S.B."/>
            <person name="Chen Z."/>
            <person name="Freedman E."/>
            <person name="Gellesch M."/>
            <person name="Goldberg J."/>
            <person name="Griggs A."/>
            <person name="Gujja S."/>
            <person name="Heilman E."/>
            <person name="Heiman D."/>
            <person name="Howarth C."/>
            <person name="Mehta T."/>
            <person name="Neiman D."/>
            <person name="Pearson M."/>
            <person name="Roberts A."/>
            <person name="Saif S."/>
            <person name="Shea T."/>
            <person name="Shenoy N."/>
            <person name="Sisk P."/>
            <person name="Stolte C."/>
            <person name="Sykes S."/>
            <person name="White J."/>
            <person name="Yandava C."/>
            <person name="Burger G."/>
            <person name="Gray M.W."/>
            <person name="Holland P.W.H."/>
            <person name="King N."/>
            <person name="Lang F.B.F."/>
            <person name="Roger A.J."/>
            <person name="Ruiz-Trillo I."/>
            <person name="Haas B."/>
            <person name="Nusbaum C."/>
            <person name="Birren B."/>
        </authorList>
    </citation>
    <scope>NUCLEOTIDE SEQUENCE [LARGE SCALE GENOMIC DNA]</scope>
    <source>
        <strain evidence="4 5">JP610</strain>
    </source>
</reference>
<proteinExistence type="inferred from homology"/>